<evidence type="ECO:0000313" key="9">
    <source>
        <dbReference type="Proteomes" id="UP001500618"/>
    </source>
</evidence>
<dbReference type="InterPro" id="IPR036291">
    <property type="entry name" value="NAD(P)-bd_dom_sf"/>
</dbReference>
<sequence length="331" mass="34422">MRAAVIHEPGKVSVETVPDPTPGPRDVVVGVAACGICGTDLHIADGEFAPSLPIIPGHEFAGEVVEIGSDVTEVRVGDKVAVDPSLFCGECHFCKLGRGNLCDNWAAIGVSKAGGAAEFALAPVKNLSVLPEGVRLEDAALIEPLSCVVRGFDVLSARVGQHILIYGAGTMGLLNLQMAVRTGAASVSVVDTNAGRLATATKLGATAVATSAAELDRPLGWEIVIDCTGVVAAIEDGFSRTRKGGTFLQFGVSNEDAVAKFSPFRIYNQEITIVGSMAVLHSYPRAAELFAAGFVDADTIITDRLPLEQYPAALDAFRGGKGLKTQVLPRG</sequence>
<feature type="domain" description="Alcohol dehydrogenase-like C-terminal" evidence="6">
    <location>
        <begin position="171"/>
        <end position="291"/>
    </location>
</feature>
<dbReference type="InterPro" id="IPR013154">
    <property type="entry name" value="ADH-like_N"/>
</dbReference>
<protein>
    <submittedName>
        <fullName evidence="8">Zinc-dependent alcohol dehydrogenase family protein</fullName>
    </submittedName>
</protein>
<dbReference type="PANTHER" id="PTHR43401:SF5">
    <property type="entry name" value="ALCOHOL DEHYDROGENASE-RELATED"/>
    <property type="match status" value="1"/>
</dbReference>
<dbReference type="Gene3D" id="3.90.180.10">
    <property type="entry name" value="Medium-chain alcohol dehydrogenases, catalytic domain"/>
    <property type="match status" value="1"/>
</dbReference>
<keyword evidence="9" id="KW-1185">Reference proteome</keyword>
<dbReference type="Pfam" id="PF00107">
    <property type="entry name" value="ADH_zinc_N"/>
    <property type="match status" value="1"/>
</dbReference>
<dbReference type="SUPFAM" id="SSF50129">
    <property type="entry name" value="GroES-like"/>
    <property type="match status" value="1"/>
</dbReference>
<name>A0ABN2JCM0_9ACTN</name>
<evidence type="ECO:0000256" key="3">
    <source>
        <dbReference type="ARBA" id="ARBA00022833"/>
    </source>
</evidence>
<dbReference type="PANTHER" id="PTHR43401">
    <property type="entry name" value="L-THREONINE 3-DEHYDROGENASE"/>
    <property type="match status" value="1"/>
</dbReference>
<comment type="similarity">
    <text evidence="5">Belongs to the zinc-containing alcohol dehydrogenase family.</text>
</comment>
<evidence type="ECO:0000256" key="4">
    <source>
        <dbReference type="ARBA" id="ARBA00023002"/>
    </source>
</evidence>
<comment type="caution">
    <text evidence="8">The sequence shown here is derived from an EMBL/GenBank/DDBJ whole genome shotgun (WGS) entry which is preliminary data.</text>
</comment>
<gene>
    <name evidence="8" type="ORF">GCM10009765_83090</name>
</gene>
<comment type="cofactor">
    <cofactor evidence="1 5">
        <name>Zn(2+)</name>
        <dbReference type="ChEBI" id="CHEBI:29105"/>
    </cofactor>
</comment>
<evidence type="ECO:0000259" key="6">
    <source>
        <dbReference type="Pfam" id="PF00107"/>
    </source>
</evidence>
<dbReference type="CDD" id="cd08234">
    <property type="entry name" value="threonine_DH_like"/>
    <property type="match status" value="1"/>
</dbReference>
<dbReference type="EMBL" id="BAAANY010000055">
    <property type="protein sequence ID" value="GAA1722525.1"/>
    <property type="molecule type" value="Genomic_DNA"/>
</dbReference>
<dbReference type="Pfam" id="PF08240">
    <property type="entry name" value="ADH_N"/>
    <property type="match status" value="1"/>
</dbReference>
<dbReference type="InterPro" id="IPR002328">
    <property type="entry name" value="ADH_Zn_CS"/>
</dbReference>
<keyword evidence="2 5" id="KW-0479">Metal-binding</keyword>
<dbReference type="InterPro" id="IPR011032">
    <property type="entry name" value="GroES-like_sf"/>
</dbReference>
<evidence type="ECO:0000313" key="8">
    <source>
        <dbReference type="EMBL" id="GAA1722525.1"/>
    </source>
</evidence>
<keyword evidence="3 5" id="KW-0862">Zinc</keyword>
<reference evidence="8 9" key="1">
    <citation type="journal article" date="2019" name="Int. J. Syst. Evol. Microbiol.">
        <title>The Global Catalogue of Microorganisms (GCM) 10K type strain sequencing project: providing services to taxonomists for standard genome sequencing and annotation.</title>
        <authorList>
            <consortium name="The Broad Institute Genomics Platform"/>
            <consortium name="The Broad Institute Genome Sequencing Center for Infectious Disease"/>
            <person name="Wu L."/>
            <person name="Ma J."/>
        </authorList>
    </citation>
    <scope>NUCLEOTIDE SEQUENCE [LARGE SCALE GENOMIC DNA]</scope>
    <source>
        <strain evidence="8 9">JCM 14718</strain>
    </source>
</reference>
<evidence type="ECO:0000259" key="7">
    <source>
        <dbReference type="Pfam" id="PF08240"/>
    </source>
</evidence>
<dbReference type="SUPFAM" id="SSF51735">
    <property type="entry name" value="NAD(P)-binding Rossmann-fold domains"/>
    <property type="match status" value="1"/>
</dbReference>
<feature type="domain" description="Alcohol dehydrogenase-like N-terminal" evidence="7">
    <location>
        <begin position="23"/>
        <end position="131"/>
    </location>
</feature>
<keyword evidence="4" id="KW-0560">Oxidoreductase</keyword>
<evidence type="ECO:0000256" key="5">
    <source>
        <dbReference type="RuleBase" id="RU361277"/>
    </source>
</evidence>
<organism evidence="8 9">
    <name type="scientific">Fodinicola feengrottensis</name>
    <dbReference type="NCBI Taxonomy" id="435914"/>
    <lineage>
        <taxon>Bacteria</taxon>
        <taxon>Bacillati</taxon>
        <taxon>Actinomycetota</taxon>
        <taxon>Actinomycetes</taxon>
        <taxon>Mycobacteriales</taxon>
        <taxon>Fodinicola</taxon>
    </lineage>
</organism>
<proteinExistence type="inferred from homology"/>
<dbReference type="RefSeq" id="WP_344315480.1">
    <property type="nucleotide sequence ID" value="NZ_BAAANY010000055.1"/>
</dbReference>
<dbReference type="InterPro" id="IPR013149">
    <property type="entry name" value="ADH-like_C"/>
</dbReference>
<evidence type="ECO:0000256" key="1">
    <source>
        <dbReference type="ARBA" id="ARBA00001947"/>
    </source>
</evidence>
<dbReference type="Gene3D" id="3.40.50.720">
    <property type="entry name" value="NAD(P)-binding Rossmann-like Domain"/>
    <property type="match status" value="1"/>
</dbReference>
<dbReference type="InterPro" id="IPR050129">
    <property type="entry name" value="Zn_alcohol_dh"/>
</dbReference>
<dbReference type="PROSITE" id="PS00059">
    <property type="entry name" value="ADH_ZINC"/>
    <property type="match status" value="1"/>
</dbReference>
<evidence type="ECO:0000256" key="2">
    <source>
        <dbReference type="ARBA" id="ARBA00022723"/>
    </source>
</evidence>
<dbReference type="Proteomes" id="UP001500618">
    <property type="component" value="Unassembled WGS sequence"/>
</dbReference>
<accession>A0ABN2JCM0</accession>